<keyword evidence="9" id="KW-1185">Reference proteome</keyword>
<feature type="transmembrane region" description="Helical" evidence="6">
    <location>
        <begin position="89"/>
        <end position="107"/>
    </location>
</feature>
<keyword evidence="3 6" id="KW-0812">Transmembrane</keyword>
<sequence>MAYRAMHNRWLRLVVALCGAVVASLAVNIFIVPHGFYTGGLLGLCQVIRTLLQEGLGVSLSGGDLAGILYFLANIPILLLAFKSLGKEMAVNTLICTLAYSLFYAVIPVPETPVIYDKLTSCLLGGILGGVGNGIVLTCGYSGGGLDVVGLYLSKKRGFTVGKFNLTFNFFLYGACLMLFRPTIVIYSVIYNFFSAMVLDRMHQQNITVQVLIFTKDEHPELPQFIMERMGRGVTYWEGHGGYTGDEIRVLCVCLSKYEIEDLRHAVHEIDPHAFFIINQGVTVDGNFVKKLNG</sequence>
<dbReference type="AlphaFoldDB" id="A0A7G9B312"/>
<comment type="subcellular location">
    <subcellularLocation>
        <location evidence="1">Cell membrane</location>
        <topology evidence="1">Multi-pass membrane protein</topology>
    </subcellularLocation>
</comment>
<evidence type="ECO:0000256" key="6">
    <source>
        <dbReference type="SAM" id="Phobius"/>
    </source>
</evidence>
<feature type="domain" description="DUF2179" evidence="7">
    <location>
        <begin position="232"/>
        <end position="286"/>
    </location>
</feature>
<dbReference type="PIRSF" id="PIRSF006483">
    <property type="entry name" value="Membrane_protein_YitT"/>
    <property type="match status" value="1"/>
</dbReference>
<protein>
    <submittedName>
        <fullName evidence="8">YitT family protein</fullName>
    </submittedName>
</protein>
<dbReference type="RefSeq" id="WP_187332523.1">
    <property type="nucleotide sequence ID" value="NZ_CP060490.1"/>
</dbReference>
<evidence type="ECO:0000256" key="4">
    <source>
        <dbReference type="ARBA" id="ARBA00022989"/>
    </source>
</evidence>
<dbReference type="InterPro" id="IPR019264">
    <property type="entry name" value="DUF2179"/>
</dbReference>
<keyword evidence="2" id="KW-1003">Cell membrane</keyword>
<accession>A0A7G9B312</accession>
<dbReference type="Gene3D" id="3.30.70.120">
    <property type="match status" value="1"/>
</dbReference>
<dbReference type="InterPro" id="IPR051461">
    <property type="entry name" value="UPF0750_membrane"/>
</dbReference>
<evidence type="ECO:0000256" key="2">
    <source>
        <dbReference type="ARBA" id="ARBA00022475"/>
    </source>
</evidence>
<evidence type="ECO:0000313" key="8">
    <source>
        <dbReference type="EMBL" id="QNL43943.1"/>
    </source>
</evidence>
<dbReference type="Proteomes" id="UP000515960">
    <property type="component" value="Chromosome"/>
</dbReference>
<dbReference type="GO" id="GO:0005886">
    <property type="term" value="C:plasma membrane"/>
    <property type="evidence" value="ECO:0007669"/>
    <property type="project" value="UniProtKB-SubCell"/>
</dbReference>
<feature type="transmembrane region" description="Helical" evidence="6">
    <location>
        <begin position="170"/>
        <end position="194"/>
    </location>
</feature>
<dbReference type="PANTHER" id="PTHR33545:SF5">
    <property type="entry name" value="UPF0750 MEMBRANE PROTEIN YITT"/>
    <property type="match status" value="1"/>
</dbReference>
<dbReference type="Pfam" id="PF02588">
    <property type="entry name" value="YitT_membrane"/>
    <property type="match status" value="1"/>
</dbReference>
<organism evidence="8 9">
    <name type="scientific">Oscillibacter hominis</name>
    <dbReference type="NCBI Taxonomy" id="2763056"/>
    <lineage>
        <taxon>Bacteria</taxon>
        <taxon>Bacillati</taxon>
        <taxon>Bacillota</taxon>
        <taxon>Clostridia</taxon>
        <taxon>Eubacteriales</taxon>
        <taxon>Oscillospiraceae</taxon>
        <taxon>Oscillibacter</taxon>
    </lineage>
</organism>
<proteinExistence type="predicted"/>
<dbReference type="EMBL" id="CP060490">
    <property type="protein sequence ID" value="QNL43943.1"/>
    <property type="molecule type" value="Genomic_DNA"/>
</dbReference>
<dbReference type="Pfam" id="PF10035">
    <property type="entry name" value="DUF2179"/>
    <property type="match status" value="1"/>
</dbReference>
<keyword evidence="5 6" id="KW-0472">Membrane</keyword>
<evidence type="ECO:0000259" key="7">
    <source>
        <dbReference type="Pfam" id="PF10035"/>
    </source>
</evidence>
<evidence type="ECO:0000256" key="3">
    <source>
        <dbReference type="ARBA" id="ARBA00022692"/>
    </source>
</evidence>
<dbReference type="InterPro" id="IPR003740">
    <property type="entry name" value="YitT"/>
</dbReference>
<gene>
    <name evidence="8" type="ORF">H8790_10870</name>
</gene>
<evidence type="ECO:0000256" key="5">
    <source>
        <dbReference type="ARBA" id="ARBA00023136"/>
    </source>
</evidence>
<feature type="transmembrane region" description="Helical" evidence="6">
    <location>
        <begin position="12"/>
        <end position="32"/>
    </location>
</feature>
<feature type="transmembrane region" description="Helical" evidence="6">
    <location>
        <begin position="65"/>
        <end position="82"/>
    </location>
</feature>
<dbReference type="KEGG" id="ohi:H8790_10870"/>
<dbReference type="PANTHER" id="PTHR33545">
    <property type="entry name" value="UPF0750 MEMBRANE PROTEIN YITT-RELATED"/>
    <property type="match status" value="1"/>
</dbReference>
<reference evidence="8 9" key="1">
    <citation type="submission" date="2020-08" db="EMBL/GenBank/DDBJ databases">
        <authorList>
            <person name="Liu C."/>
            <person name="Sun Q."/>
        </authorList>
    </citation>
    <scope>NUCLEOTIDE SEQUENCE [LARGE SCALE GENOMIC DNA]</scope>
    <source>
        <strain evidence="8 9">NSJ-62</strain>
    </source>
</reference>
<keyword evidence="4 6" id="KW-1133">Transmembrane helix</keyword>
<evidence type="ECO:0000256" key="1">
    <source>
        <dbReference type="ARBA" id="ARBA00004651"/>
    </source>
</evidence>
<dbReference type="CDD" id="cd16380">
    <property type="entry name" value="YitT_C"/>
    <property type="match status" value="1"/>
</dbReference>
<dbReference type="InterPro" id="IPR015867">
    <property type="entry name" value="N-reg_PII/ATP_PRibTrfase_C"/>
</dbReference>
<name>A0A7G9B312_9FIRM</name>
<evidence type="ECO:0000313" key="9">
    <source>
        <dbReference type="Proteomes" id="UP000515960"/>
    </source>
</evidence>